<dbReference type="InterPro" id="IPR001387">
    <property type="entry name" value="Cro/C1-type_HTH"/>
</dbReference>
<dbReference type="Gene3D" id="1.10.260.40">
    <property type="entry name" value="lambda repressor-like DNA-binding domains"/>
    <property type="match status" value="1"/>
</dbReference>
<gene>
    <name evidence="2" type="ORF">2AV2_27</name>
</gene>
<keyword evidence="3" id="KW-1185">Reference proteome</keyword>
<evidence type="ECO:0000313" key="3">
    <source>
        <dbReference type="Proteomes" id="UP000225722"/>
    </source>
</evidence>
<evidence type="ECO:0000259" key="1">
    <source>
        <dbReference type="PROSITE" id="PS50943"/>
    </source>
</evidence>
<feature type="domain" description="HTH cro/C1-type" evidence="1">
    <location>
        <begin position="23"/>
        <end position="83"/>
    </location>
</feature>
<protein>
    <recommendedName>
        <fullName evidence="1">HTH cro/C1-type domain-containing protein</fullName>
    </recommendedName>
</protein>
<sequence>MIGLSIDETIVKKNTLYPPCQVLRKERTLRGWSQTELAIKMQEIGYTNISPSIICKFEKGRQKPWRSAIELMCKIFNMDQSALFPEMGDHLG</sequence>
<evidence type="ECO:0000313" key="2">
    <source>
        <dbReference type="EMBL" id="ALY07479.1"/>
    </source>
</evidence>
<dbReference type="CDD" id="cd00093">
    <property type="entry name" value="HTH_XRE"/>
    <property type="match status" value="1"/>
</dbReference>
<organism evidence="2 3">
    <name type="scientific">Nodularia phage vB_NpeS-2AV2</name>
    <dbReference type="NCBI Taxonomy" id="1777122"/>
    <lineage>
        <taxon>Viruses</taxon>
        <taxon>Duplodnaviria</taxon>
        <taxon>Heunggongvirae</taxon>
        <taxon>Uroviricota</taxon>
        <taxon>Caudoviricetes</taxon>
        <taxon>Ravarandavirus</taxon>
        <taxon>Ravarandavirus rv2AV2</taxon>
    </lineage>
</organism>
<dbReference type="EMBL" id="KU230356">
    <property type="protein sequence ID" value="ALY07479.1"/>
    <property type="molecule type" value="Genomic_DNA"/>
</dbReference>
<name>A0A1L2BWR2_9CAUD</name>
<proteinExistence type="predicted"/>
<dbReference type="PROSITE" id="PS50943">
    <property type="entry name" value="HTH_CROC1"/>
    <property type="match status" value="1"/>
</dbReference>
<dbReference type="SUPFAM" id="SSF47413">
    <property type="entry name" value="lambda repressor-like DNA-binding domains"/>
    <property type="match status" value="1"/>
</dbReference>
<reference evidence="3" key="1">
    <citation type="submission" date="2015-12" db="EMBL/GenBank/DDBJ databases">
        <authorList>
            <person name="Sencilo A."/>
            <person name="Bamford D.H."/>
            <person name="Roine E."/>
        </authorList>
    </citation>
    <scope>NUCLEOTIDE SEQUENCE [LARGE SCALE GENOMIC DNA]</scope>
</reference>
<dbReference type="Proteomes" id="UP000225722">
    <property type="component" value="Segment"/>
</dbReference>
<accession>A0A1L2BWR2</accession>
<dbReference type="GO" id="GO:0003677">
    <property type="term" value="F:DNA binding"/>
    <property type="evidence" value="ECO:0007669"/>
    <property type="project" value="InterPro"/>
</dbReference>
<dbReference type="InterPro" id="IPR010982">
    <property type="entry name" value="Lambda_DNA-bd_dom_sf"/>
</dbReference>